<evidence type="ECO:0000259" key="1">
    <source>
        <dbReference type="Pfam" id="PF03869"/>
    </source>
</evidence>
<dbReference type="Pfam" id="PF03869">
    <property type="entry name" value="Arc"/>
    <property type="match status" value="1"/>
</dbReference>
<reference evidence="2" key="1">
    <citation type="journal article" date="2019" name="Sci. Rep.">
        <title>Draft genome of Tanacetum cinerariifolium, the natural source of mosquito coil.</title>
        <authorList>
            <person name="Yamashiro T."/>
            <person name="Shiraishi A."/>
            <person name="Satake H."/>
            <person name="Nakayama K."/>
        </authorList>
    </citation>
    <scope>NUCLEOTIDE SEQUENCE</scope>
</reference>
<comment type="caution">
    <text evidence="2">The sequence shown here is derived from an EMBL/GenBank/DDBJ whole genome shotgun (WGS) entry which is preliminary data.</text>
</comment>
<sequence length="89" mass="9788">LGIPARSADKFVLRLPENMRERIAEVAENDGHSMNWAIVSRLDRSMAQDGASGDSLIAPDKAALSLNELELLQQFRQLSTARQDALIAL</sequence>
<dbReference type="AlphaFoldDB" id="A0A699XGB6"/>
<dbReference type="InterPro" id="IPR013321">
    <property type="entry name" value="Arc_rbn_hlx_hlx"/>
</dbReference>
<dbReference type="EMBL" id="BKCJ011834790">
    <property type="protein sequence ID" value="GFD56916.1"/>
    <property type="molecule type" value="Genomic_DNA"/>
</dbReference>
<feature type="domain" description="Arc-like DNA binding" evidence="1">
    <location>
        <begin position="5"/>
        <end position="52"/>
    </location>
</feature>
<dbReference type="InterPro" id="IPR010985">
    <property type="entry name" value="Ribbon_hlx_hlx"/>
</dbReference>
<dbReference type="SUPFAM" id="SSF47598">
    <property type="entry name" value="Ribbon-helix-helix"/>
    <property type="match status" value="1"/>
</dbReference>
<accession>A0A699XGB6</accession>
<dbReference type="GO" id="GO:0003677">
    <property type="term" value="F:DNA binding"/>
    <property type="evidence" value="ECO:0007669"/>
    <property type="project" value="InterPro"/>
</dbReference>
<protein>
    <recommendedName>
        <fullName evidence="1">Arc-like DNA binding domain-containing protein</fullName>
    </recommendedName>
</protein>
<feature type="non-terminal residue" evidence="2">
    <location>
        <position position="1"/>
    </location>
</feature>
<dbReference type="Gene3D" id="1.10.1220.10">
    <property type="entry name" value="Met repressor-like"/>
    <property type="match status" value="1"/>
</dbReference>
<feature type="non-terminal residue" evidence="2">
    <location>
        <position position="89"/>
    </location>
</feature>
<gene>
    <name evidence="2" type="ORF">Tci_928885</name>
</gene>
<dbReference type="GO" id="GO:0006355">
    <property type="term" value="P:regulation of DNA-templated transcription"/>
    <property type="evidence" value="ECO:0007669"/>
    <property type="project" value="InterPro"/>
</dbReference>
<organism evidence="2">
    <name type="scientific">Tanacetum cinerariifolium</name>
    <name type="common">Dalmatian daisy</name>
    <name type="synonym">Chrysanthemum cinerariifolium</name>
    <dbReference type="NCBI Taxonomy" id="118510"/>
    <lineage>
        <taxon>Eukaryota</taxon>
        <taxon>Viridiplantae</taxon>
        <taxon>Streptophyta</taxon>
        <taxon>Embryophyta</taxon>
        <taxon>Tracheophyta</taxon>
        <taxon>Spermatophyta</taxon>
        <taxon>Magnoliopsida</taxon>
        <taxon>eudicotyledons</taxon>
        <taxon>Gunneridae</taxon>
        <taxon>Pentapetalae</taxon>
        <taxon>asterids</taxon>
        <taxon>campanulids</taxon>
        <taxon>Asterales</taxon>
        <taxon>Asteraceae</taxon>
        <taxon>Asteroideae</taxon>
        <taxon>Anthemideae</taxon>
        <taxon>Anthemidinae</taxon>
        <taxon>Tanacetum</taxon>
    </lineage>
</organism>
<proteinExistence type="predicted"/>
<name>A0A699XGB6_TANCI</name>
<evidence type="ECO:0000313" key="2">
    <source>
        <dbReference type="EMBL" id="GFD56916.1"/>
    </source>
</evidence>
<dbReference type="InterPro" id="IPR005569">
    <property type="entry name" value="Arc_DNA-bd_dom"/>
</dbReference>